<dbReference type="Proteomes" id="UP000756346">
    <property type="component" value="Unassembled WGS sequence"/>
</dbReference>
<feature type="chain" id="PRO_5040468466" evidence="1">
    <location>
        <begin position="25"/>
        <end position="137"/>
    </location>
</feature>
<feature type="signal peptide" evidence="1">
    <location>
        <begin position="1"/>
        <end position="24"/>
    </location>
</feature>
<dbReference type="GeneID" id="70184982"/>
<organism evidence="2 3">
    <name type="scientific">Microdochium trichocladiopsis</name>
    <dbReference type="NCBI Taxonomy" id="1682393"/>
    <lineage>
        <taxon>Eukaryota</taxon>
        <taxon>Fungi</taxon>
        <taxon>Dikarya</taxon>
        <taxon>Ascomycota</taxon>
        <taxon>Pezizomycotina</taxon>
        <taxon>Sordariomycetes</taxon>
        <taxon>Xylariomycetidae</taxon>
        <taxon>Xylariales</taxon>
        <taxon>Microdochiaceae</taxon>
        <taxon>Microdochium</taxon>
    </lineage>
</organism>
<evidence type="ECO:0000313" key="3">
    <source>
        <dbReference type="Proteomes" id="UP000756346"/>
    </source>
</evidence>
<dbReference type="EMBL" id="JAGTJQ010000011">
    <property type="protein sequence ID" value="KAH7018037.1"/>
    <property type="molecule type" value="Genomic_DNA"/>
</dbReference>
<name>A0A9P8XTX2_9PEZI</name>
<proteinExistence type="predicted"/>
<protein>
    <submittedName>
        <fullName evidence="2">Uncharacterized protein</fullName>
    </submittedName>
</protein>
<dbReference type="RefSeq" id="XP_046006304.1">
    <property type="nucleotide sequence ID" value="XM_046155436.1"/>
</dbReference>
<reference evidence="2" key="1">
    <citation type="journal article" date="2021" name="Nat. Commun.">
        <title>Genetic determinants of endophytism in the Arabidopsis root mycobiome.</title>
        <authorList>
            <person name="Mesny F."/>
            <person name="Miyauchi S."/>
            <person name="Thiergart T."/>
            <person name="Pickel B."/>
            <person name="Atanasova L."/>
            <person name="Karlsson M."/>
            <person name="Huettel B."/>
            <person name="Barry K.W."/>
            <person name="Haridas S."/>
            <person name="Chen C."/>
            <person name="Bauer D."/>
            <person name="Andreopoulos W."/>
            <person name="Pangilinan J."/>
            <person name="LaButti K."/>
            <person name="Riley R."/>
            <person name="Lipzen A."/>
            <person name="Clum A."/>
            <person name="Drula E."/>
            <person name="Henrissat B."/>
            <person name="Kohler A."/>
            <person name="Grigoriev I.V."/>
            <person name="Martin F.M."/>
            <person name="Hacquard S."/>
        </authorList>
    </citation>
    <scope>NUCLEOTIDE SEQUENCE</scope>
    <source>
        <strain evidence="2">MPI-CAGE-CH-0230</strain>
    </source>
</reference>
<keyword evidence="3" id="KW-1185">Reference proteome</keyword>
<accession>A0A9P8XTX2</accession>
<sequence length="137" mass="15261">MGACYWPLRCMLCGLLLTLKEILPARLRKVIADADVSYARHLAMSVSYAAEARSVLPLYSELILAPLQFAFAAWYRLEQRSITTSSDTEVETARVMMDWTVQAAQALGLRWGFGQADKESLKRRHDALMGGPLPSPS</sequence>
<evidence type="ECO:0000256" key="1">
    <source>
        <dbReference type="SAM" id="SignalP"/>
    </source>
</evidence>
<evidence type="ECO:0000313" key="2">
    <source>
        <dbReference type="EMBL" id="KAH7018037.1"/>
    </source>
</evidence>
<keyword evidence="1" id="KW-0732">Signal</keyword>
<comment type="caution">
    <text evidence="2">The sequence shown here is derived from an EMBL/GenBank/DDBJ whole genome shotgun (WGS) entry which is preliminary data.</text>
</comment>
<dbReference type="AlphaFoldDB" id="A0A9P8XTX2"/>
<gene>
    <name evidence="2" type="ORF">B0I36DRAFT_335206</name>
</gene>